<evidence type="ECO:0008006" key="3">
    <source>
        <dbReference type="Google" id="ProtNLM"/>
    </source>
</evidence>
<dbReference type="InterPro" id="IPR007344">
    <property type="entry name" value="GrpB/CoaE"/>
</dbReference>
<dbReference type="AlphaFoldDB" id="A0A4Q0YSL3"/>
<dbReference type="EMBL" id="PEIB01000003">
    <property type="protein sequence ID" value="RXJ74202.1"/>
    <property type="molecule type" value="Genomic_DNA"/>
</dbReference>
<dbReference type="PANTHER" id="PTHR34822:SF1">
    <property type="entry name" value="GRPB FAMILY PROTEIN"/>
    <property type="match status" value="1"/>
</dbReference>
<dbReference type="Gene3D" id="3.30.460.10">
    <property type="entry name" value="Beta Polymerase, domain 2"/>
    <property type="match status" value="1"/>
</dbReference>
<sequence length="222" mass="25478">MGRVTEARLKACRGSQNHTLIGNGHFGVDYIVRLLKFWRSLVYGMKKSALRLLPHDPAWAGHFADEKQRIIDVANDIALDIEHIGSTSIPRIYAKPILDLAVMCKECELPTLAEALNRLGYNYRGKYGEDKDHYYAVLDRDGVRYCQLHIYTQQTPDWTCKIKFRDVLRTNDELAAEYSSYKQALAKQGHTKGDYAEIKSNWLDSFIMKVLAIPTRRISKIV</sequence>
<accession>A0A4Q0YSL3</accession>
<dbReference type="Pfam" id="PF04229">
    <property type="entry name" value="GrpB"/>
    <property type="match status" value="1"/>
</dbReference>
<comment type="caution">
    <text evidence="1">The sequence shown here is derived from an EMBL/GenBank/DDBJ whole genome shotgun (WGS) entry which is preliminary data.</text>
</comment>
<name>A0A4Q0YSL3_9GAMM</name>
<evidence type="ECO:0000313" key="2">
    <source>
        <dbReference type="Proteomes" id="UP000290287"/>
    </source>
</evidence>
<organism evidence="1 2">
    <name type="scientific">Veronia nyctiphanis</name>
    <dbReference type="NCBI Taxonomy" id="1278244"/>
    <lineage>
        <taxon>Bacteria</taxon>
        <taxon>Pseudomonadati</taxon>
        <taxon>Pseudomonadota</taxon>
        <taxon>Gammaproteobacteria</taxon>
        <taxon>Vibrionales</taxon>
        <taxon>Vibrionaceae</taxon>
        <taxon>Veronia</taxon>
    </lineage>
</organism>
<dbReference type="SUPFAM" id="SSF81301">
    <property type="entry name" value="Nucleotidyltransferase"/>
    <property type="match status" value="1"/>
</dbReference>
<dbReference type="Proteomes" id="UP000290287">
    <property type="component" value="Unassembled WGS sequence"/>
</dbReference>
<proteinExistence type="predicted"/>
<keyword evidence="2" id="KW-1185">Reference proteome</keyword>
<gene>
    <name evidence="1" type="ORF">CS022_03775</name>
</gene>
<dbReference type="PANTHER" id="PTHR34822">
    <property type="entry name" value="GRPB DOMAIN PROTEIN (AFU_ORTHOLOGUE AFUA_1G01530)"/>
    <property type="match status" value="1"/>
</dbReference>
<protein>
    <recommendedName>
        <fullName evidence="3">GrpB family protein</fullName>
    </recommendedName>
</protein>
<reference evidence="1 2" key="1">
    <citation type="submission" date="2017-10" db="EMBL/GenBank/DDBJ databases">
        <title>Nyctiphanis sp. nov., isolated from the stomach of the euphausiid Nyctiphanes simplex (Hansen, 1911) in the Gulf of California.</title>
        <authorList>
            <person name="Gomez-Gil B."/>
            <person name="Aguilar-Mendez M."/>
            <person name="Lopez-Cortes A."/>
            <person name="Gomez-Gutierrez J."/>
            <person name="Roque A."/>
            <person name="Lang E."/>
            <person name="Gonzalez-Castillo A."/>
        </authorList>
    </citation>
    <scope>NUCLEOTIDE SEQUENCE [LARGE SCALE GENOMIC DNA]</scope>
    <source>
        <strain evidence="1 2">CAIM 600</strain>
    </source>
</reference>
<dbReference type="InterPro" id="IPR043519">
    <property type="entry name" value="NT_sf"/>
</dbReference>
<evidence type="ECO:0000313" key="1">
    <source>
        <dbReference type="EMBL" id="RXJ74202.1"/>
    </source>
</evidence>